<evidence type="ECO:0000313" key="2">
    <source>
        <dbReference type="Proteomes" id="UP001153555"/>
    </source>
</evidence>
<accession>A0A9N7RBM5</accession>
<protein>
    <submittedName>
        <fullName evidence="1">Uncharacterized protein</fullName>
    </submittedName>
</protein>
<keyword evidence="2" id="KW-1185">Reference proteome</keyword>
<name>A0A9N7RBM5_STRHE</name>
<sequence length="220" mass="25465">MAKLDKEKSSYGETMYEIGFQAGKDSIPEVETVQVGNEDVAGDAGAEVEEEIGPDLELEMNTCLTLRWVIERYNVGYYDINELRFFLFHKLEKYGFDMEIKGMHIEAYEDEREFCEWMLRRAEEVVPNPDLPQLTEEMAALLRRAYVNMILEGEKGKRKELADVYLSTLTDVEVEQHFDDMTPEQIRNTVKAYIKEKAKSVDKEVKIFKVVTPAEGKPDE</sequence>
<dbReference type="Proteomes" id="UP001153555">
    <property type="component" value="Unassembled WGS sequence"/>
</dbReference>
<evidence type="ECO:0000313" key="1">
    <source>
        <dbReference type="EMBL" id="CAA0822717.1"/>
    </source>
</evidence>
<gene>
    <name evidence="1" type="ORF">SHERM_20075</name>
</gene>
<reference evidence="1" key="1">
    <citation type="submission" date="2019-12" db="EMBL/GenBank/DDBJ databases">
        <authorList>
            <person name="Scholes J."/>
        </authorList>
    </citation>
    <scope>NUCLEOTIDE SEQUENCE</scope>
</reference>
<comment type="caution">
    <text evidence="1">The sequence shown here is derived from an EMBL/GenBank/DDBJ whole genome shotgun (WGS) entry which is preliminary data.</text>
</comment>
<dbReference type="EMBL" id="CACSLK010024062">
    <property type="protein sequence ID" value="CAA0822717.1"/>
    <property type="molecule type" value="Genomic_DNA"/>
</dbReference>
<feature type="non-terminal residue" evidence="1">
    <location>
        <position position="220"/>
    </location>
</feature>
<organism evidence="1 2">
    <name type="scientific">Striga hermonthica</name>
    <name type="common">Purple witchweed</name>
    <name type="synonym">Buchnera hermonthica</name>
    <dbReference type="NCBI Taxonomy" id="68872"/>
    <lineage>
        <taxon>Eukaryota</taxon>
        <taxon>Viridiplantae</taxon>
        <taxon>Streptophyta</taxon>
        <taxon>Embryophyta</taxon>
        <taxon>Tracheophyta</taxon>
        <taxon>Spermatophyta</taxon>
        <taxon>Magnoliopsida</taxon>
        <taxon>eudicotyledons</taxon>
        <taxon>Gunneridae</taxon>
        <taxon>Pentapetalae</taxon>
        <taxon>asterids</taxon>
        <taxon>lamiids</taxon>
        <taxon>Lamiales</taxon>
        <taxon>Orobanchaceae</taxon>
        <taxon>Buchnereae</taxon>
        <taxon>Striga</taxon>
    </lineage>
</organism>
<proteinExistence type="predicted"/>
<dbReference type="AlphaFoldDB" id="A0A9N7RBM5"/>